<evidence type="ECO:0000313" key="3">
    <source>
        <dbReference type="EMBL" id="KTB42615.1"/>
    </source>
</evidence>
<feature type="compositionally biased region" description="Low complexity" evidence="2">
    <location>
        <begin position="363"/>
        <end position="384"/>
    </location>
</feature>
<dbReference type="eggNOG" id="ENOG502RBPQ">
    <property type="taxonomic scope" value="Eukaryota"/>
</dbReference>
<gene>
    <name evidence="3" type="ORF">WG66_4821</name>
</gene>
<feature type="coiled-coil region" evidence="1">
    <location>
        <begin position="245"/>
        <end position="272"/>
    </location>
</feature>
<accession>A0A0W0G248</accession>
<keyword evidence="1" id="KW-0175">Coiled coil</keyword>
<feature type="compositionally biased region" description="Pro residues" evidence="2">
    <location>
        <begin position="464"/>
        <end position="474"/>
    </location>
</feature>
<protein>
    <submittedName>
        <fullName evidence="3">Uncharacterized protein</fullName>
    </submittedName>
</protein>
<sequence length="524" mass="59108">MGSRNTAGVTGKDKEIELLKSKLEAYEILTSQLKNRLLYTQDALQSTHSSHLQELALEKEANERLQLRYDRSKQILRTLRKEKDDLKEAFDVLLQKVEVCNNYASWPFPRIHMAVPASSLDPIEEQRPQHNIDHEAAYSSAMMIKLTRERDEARTERDFVIKESVAKLSMLEAQLALRDAEIEGLSASQRPRLQEGEVPISRLSGEDALRIFRYNAAKNTTVQKEVKRLQKRLETPPEGSAPRVVDEFNRELEDLASKLEALRLEKEKLLDFISANKEQVQAPPPSDVPAEPTPTREELQAAYKEVVQRADTLARENERLRLLLNAKDKRDKETQTQTNDDKASYDDDDDGERSMEIATPLFPSTLVLRSLSSSRRSSARTSPRSPQPSPDLEVDPSSIMLPPSPLIDIDSEDDDIHLHPQPGPQAQSTPLAFLSPQSHMDLDWDRGPTPSPDRTFRLSSLSPIPGPTLRPSPLPSTHSPGGEVYRLEEELAEAQKKLLEGEEAVDELKALIEDLVRLRTPSPS</sequence>
<comment type="caution">
    <text evidence="3">The sequence shown here is derived from an EMBL/GenBank/DDBJ whole genome shotgun (WGS) entry which is preliminary data.</text>
</comment>
<dbReference type="AlphaFoldDB" id="A0A0W0G248"/>
<feature type="compositionally biased region" description="Polar residues" evidence="2">
    <location>
        <begin position="424"/>
        <end position="438"/>
    </location>
</feature>
<feature type="coiled-coil region" evidence="1">
    <location>
        <begin position="62"/>
        <end position="96"/>
    </location>
</feature>
<evidence type="ECO:0000256" key="2">
    <source>
        <dbReference type="SAM" id="MobiDB-lite"/>
    </source>
</evidence>
<proteinExistence type="predicted"/>
<reference evidence="3 4" key="1">
    <citation type="submission" date="2015-12" db="EMBL/GenBank/DDBJ databases">
        <title>Draft genome sequence of Moniliophthora roreri, the causal agent of frosty pod rot of cacao.</title>
        <authorList>
            <person name="Aime M.C."/>
            <person name="Diaz-Valderrama J.R."/>
            <person name="Kijpornyongpan T."/>
            <person name="Phillips-Mora W."/>
        </authorList>
    </citation>
    <scope>NUCLEOTIDE SEQUENCE [LARGE SCALE GENOMIC DNA]</scope>
    <source>
        <strain evidence="3 4">MCA 2952</strain>
    </source>
</reference>
<feature type="region of interest" description="Disordered" evidence="2">
    <location>
        <begin position="326"/>
        <end position="483"/>
    </location>
</feature>
<organism evidence="3 4">
    <name type="scientific">Moniliophthora roreri</name>
    <name type="common">Frosty pod rot fungus</name>
    <name type="synonym">Monilia roreri</name>
    <dbReference type="NCBI Taxonomy" id="221103"/>
    <lineage>
        <taxon>Eukaryota</taxon>
        <taxon>Fungi</taxon>
        <taxon>Dikarya</taxon>
        <taxon>Basidiomycota</taxon>
        <taxon>Agaricomycotina</taxon>
        <taxon>Agaricomycetes</taxon>
        <taxon>Agaricomycetidae</taxon>
        <taxon>Agaricales</taxon>
        <taxon>Marasmiineae</taxon>
        <taxon>Marasmiaceae</taxon>
        <taxon>Moniliophthora</taxon>
    </lineage>
</organism>
<evidence type="ECO:0000313" key="4">
    <source>
        <dbReference type="Proteomes" id="UP000054988"/>
    </source>
</evidence>
<feature type="region of interest" description="Disordered" evidence="2">
    <location>
        <begin position="276"/>
        <end position="296"/>
    </location>
</feature>
<feature type="coiled-coil region" evidence="1">
    <location>
        <begin position="484"/>
        <end position="518"/>
    </location>
</feature>
<dbReference type="Proteomes" id="UP000054988">
    <property type="component" value="Unassembled WGS sequence"/>
</dbReference>
<name>A0A0W0G248_MONRR</name>
<feature type="coiled-coil region" evidence="1">
    <location>
        <begin position="296"/>
        <end position="323"/>
    </location>
</feature>
<evidence type="ECO:0000256" key="1">
    <source>
        <dbReference type="SAM" id="Coils"/>
    </source>
</evidence>
<feature type="compositionally biased region" description="Basic and acidic residues" evidence="2">
    <location>
        <begin position="326"/>
        <end position="345"/>
    </location>
</feature>
<dbReference type="EMBL" id="LATX01001314">
    <property type="protein sequence ID" value="KTB42615.1"/>
    <property type="molecule type" value="Genomic_DNA"/>
</dbReference>